<keyword evidence="2" id="KW-1185">Reference proteome</keyword>
<organism evidence="1 2">
    <name type="scientific">Clunio marinus</name>
    <dbReference type="NCBI Taxonomy" id="568069"/>
    <lineage>
        <taxon>Eukaryota</taxon>
        <taxon>Metazoa</taxon>
        <taxon>Ecdysozoa</taxon>
        <taxon>Arthropoda</taxon>
        <taxon>Hexapoda</taxon>
        <taxon>Insecta</taxon>
        <taxon>Pterygota</taxon>
        <taxon>Neoptera</taxon>
        <taxon>Endopterygota</taxon>
        <taxon>Diptera</taxon>
        <taxon>Nematocera</taxon>
        <taxon>Chironomoidea</taxon>
        <taxon>Chironomidae</taxon>
        <taxon>Clunio</taxon>
    </lineage>
</organism>
<sequence>MLRYRVLFRDVDKSAFNVVKCKYSSEKETKYVPAVAEAEKKLKFIMNFFYSNYFTVLTLGPDSCQVNMT</sequence>
<dbReference type="AlphaFoldDB" id="A0A1J1HJS8"/>
<accession>A0A1J1HJS8</accession>
<dbReference type="Proteomes" id="UP000183832">
    <property type="component" value="Unassembled WGS sequence"/>
</dbReference>
<evidence type="ECO:0000313" key="1">
    <source>
        <dbReference type="EMBL" id="CRK88277.1"/>
    </source>
</evidence>
<proteinExistence type="predicted"/>
<dbReference type="EMBL" id="CVRI01000006">
    <property type="protein sequence ID" value="CRK88277.1"/>
    <property type="molecule type" value="Genomic_DNA"/>
</dbReference>
<name>A0A1J1HJS8_9DIPT</name>
<gene>
    <name evidence="1" type="ORF">CLUMA_CG002057</name>
</gene>
<evidence type="ECO:0000313" key="2">
    <source>
        <dbReference type="Proteomes" id="UP000183832"/>
    </source>
</evidence>
<protein>
    <submittedName>
        <fullName evidence="1">CLUMA_CG002057, isoform A</fullName>
    </submittedName>
</protein>
<reference evidence="1 2" key="1">
    <citation type="submission" date="2015-04" db="EMBL/GenBank/DDBJ databases">
        <authorList>
            <person name="Syromyatnikov M.Y."/>
            <person name="Popov V.N."/>
        </authorList>
    </citation>
    <scope>NUCLEOTIDE SEQUENCE [LARGE SCALE GENOMIC DNA]</scope>
</reference>